<evidence type="ECO:0000313" key="1">
    <source>
        <dbReference type="EMBL" id="KGF88020.1"/>
    </source>
</evidence>
<dbReference type="STRING" id="59925.EU91_1060"/>
<name>A0A0A1ZF43_PROMR</name>
<evidence type="ECO:0000313" key="2">
    <source>
        <dbReference type="Proteomes" id="UP000030598"/>
    </source>
</evidence>
<gene>
    <name evidence="1" type="ORF">EU91_1060</name>
</gene>
<proteinExistence type="predicted"/>
<sequence>MKSETINKISNFNLFIIFLIIKYHCKKKFDSNYLKKFNIIKNYYLV</sequence>
<reference evidence="2" key="1">
    <citation type="journal article" date="2014" name="Sci. Data">
        <title>Genomes of diverse isolates of the marine cyanobacterium Prochlorococcus.</title>
        <authorList>
            <person name="Biller S."/>
            <person name="Berube P."/>
            <person name="Thompson J."/>
            <person name="Kelly L."/>
            <person name="Roggensack S."/>
            <person name="Awad L."/>
            <person name="Roache-Johnson K."/>
            <person name="Ding H."/>
            <person name="Giovannoni S.J."/>
            <person name="Moore L.R."/>
            <person name="Chisholm S.W."/>
        </authorList>
    </citation>
    <scope>NUCLEOTIDE SEQUENCE [LARGE SCALE GENOMIC DNA]</scope>
    <source>
        <strain evidence="2">GP2</strain>
    </source>
</reference>
<organism evidence="1 2">
    <name type="scientific">Prochlorococcus marinus str. GP2</name>
    <dbReference type="NCBI Taxonomy" id="59925"/>
    <lineage>
        <taxon>Bacteria</taxon>
        <taxon>Bacillati</taxon>
        <taxon>Cyanobacteriota</taxon>
        <taxon>Cyanophyceae</taxon>
        <taxon>Synechococcales</taxon>
        <taxon>Prochlorococcaceae</taxon>
        <taxon>Prochlorococcus</taxon>
    </lineage>
</organism>
<accession>A0A0A1ZF43</accession>
<dbReference type="EMBL" id="JNAH01000004">
    <property type="protein sequence ID" value="KGF88020.1"/>
    <property type="molecule type" value="Genomic_DNA"/>
</dbReference>
<protein>
    <submittedName>
        <fullName evidence="1">Uncharacterized protein</fullName>
    </submittedName>
</protein>
<dbReference type="AlphaFoldDB" id="A0A0A1ZF43"/>
<comment type="caution">
    <text evidence="1">The sequence shown here is derived from an EMBL/GenBank/DDBJ whole genome shotgun (WGS) entry which is preliminary data.</text>
</comment>
<dbReference type="Proteomes" id="UP000030598">
    <property type="component" value="Unassembled WGS sequence"/>
</dbReference>